<name>A0A2I0HFR3_PUNGR</name>
<sequence>EGEHREGDGLVVVVQEVVVRDELRPLLGLVVGRIHDLNGSSNFEPQSIFWRKLNAVSR</sequence>
<accession>A0A2I0HFR3</accession>
<protein>
    <submittedName>
        <fullName evidence="1">Uncharacterized protein</fullName>
    </submittedName>
</protein>
<gene>
    <name evidence="1" type="ORF">CRG98_049082</name>
</gene>
<organism evidence="1 2">
    <name type="scientific">Punica granatum</name>
    <name type="common">Pomegranate</name>
    <dbReference type="NCBI Taxonomy" id="22663"/>
    <lineage>
        <taxon>Eukaryota</taxon>
        <taxon>Viridiplantae</taxon>
        <taxon>Streptophyta</taxon>
        <taxon>Embryophyta</taxon>
        <taxon>Tracheophyta</taxon>
        <taxon>Spermatophyta</taxon>
        <taxon>Magnoliopsida</taxon>
        <taxon>eudicotyledons</taxon>
        <taxon>Gunneridae</taxon>
        <taxon>Pentapetalae</taxon>
        <taxon>rosids</taxon>
        <taxon>malvids</taxon>
        <taxon>Myrtales</taxon>
        <taxon>Lythraceae</taxon>
        <taxon>Punica</taxon>
    </lineage>
</organism>
<feature type="non-terminal residue" evidence="1">
    <location>
        <position position="1"/>
    </location>
</feature>
<evidence type="ECO:0000313" key="1">
    <source>
        <dbReference type="EMBL" id="PKI26229.1"/>
    </source>
</evidence>
<feature type="non-terminal residue" evidence="1">
    <location>
        <position position="58"/>
    </location>
</feature>
<evidence type="ECO:0000313" key="2">
    <source>
        <dbReference type="Proteomes" id="UP000233551"/>
    </source>
</evidence>
<comment type="caution">
    <text evidence="1">The sequence shown here is derived from an EMBL/GenBank/DDBJ whole genome shotgun (WGS) entry which is preliminary data.</text>
</comment>
<dbReference type="EMBL" id="PGOL01034397">
    <property type="protein sequence ID" value="PKI26229.1"/>
    <property type="molecule type" value="Genomic_DNA"/>
</dbReference>
<keyword evidence="2" id="KW-1185">Reference proteome</keyword>
<dbReference type="AlphaFoldDB" id="A0A2I0HFR3"/>
<reference evidence="1 2" key="1">
    <citation type="submission" date="2017-11" db="EMBL/GenBank/DDBJ databases">
        <title>De-novo sequencing of pomegranate (Punica granatum L.) genome.</title>
        <authorList>
            <person name="Akparov Z."/>
            <person name="Amiraslanov A."/>
            <person name="Hajiyeva S."/>
            <person name="Abbasov M."/>
            <person name="Kaur K."/>
            <person name="Hamwieh A."/>
            <person name="Solovyev V."/>
            <person name="Salamov A."/>
            <person name="Braich B."/>
            <person name="Kosarev P."/>
            <person name="Mahmoud A."/>
            <person name="Hajiyev E."/>
            <person name="Babayeva S."/>
            <person name="Izzatullayeva V."/>
            <person name="Mammadov A."/>
            <person name="Mammadov A."/>
            <person name="Sharifova S."/>
            <person name="Ojaghi J."/>
            <person name="Eynullazada K."/>
            <person name="Bayramov B."/>
            <person name="Abdulazimova A."/>
            <person name="Shahmuradov I."/>
        </authorList>
    </citation>
    <scope>NUCLEOTIDE SEQUENCE [LARGE SCALE GENOMIC DNA]</scope>
    <source>
        <strain evidence="2">cv. AG2017</strain>
        <tissue evidence="1">Leaf</tissue>
    </source>
</reference>
<proteinExistence type="predicted"/>
<dbReference type="Proteomes" id="UP000233551">
    <property type="component" value="Unassembled WGS sequence"/>
</dbReference>